<proteinExistence type="predicted"/>
<dbReference type="EMBL" id="MU003769">
    <property type="protein sequence ID" value="KAF2725110.1"/>
    <property type="molecule type" value="Genomic_DNA"/>
</dbReference>
<feature type="compositionally biased region" description="Polar residues" evidence="1">
    <location>
        <begin position="284"/>
        <end position="300"/>
    </location>
</feature>
<gene>
    <name evidence="2" type="ORF">K431DRAFT_343561</name>
</gene>
<organism evidence="2 3">
    <name type="scientific">Polychaeton citri CBS 116435</name>
    <dbReference type="NCBI Taxonomy" id="1314669"/>
    <lineage>
        <taxon>Eukaryota</taxon>
        <taxon>Fungi</taxon>
        <taxon>Dikarya</taxon>
        <taxon>Ascomycota</taxon>
        <taxon>Pezizomycotina</taxon>
        <taxon>Dothideomycetes</taxon>
        <taxon>Dothideomycetidae</taxon>
        <taxon>Capnodiales</taxon>
        <taxon>Capnodiaceae</taxon>
        <taxon>Polychaeton</taxon>
    </lineage>
</organism>
<protein>
    <submittedName>
        <fullName evidence="2">Uncharacterized protein</fullName>
    </submittedName>
</protein>
<dbReference type="Proteomes" id="UP000799441">
    <property type="component" value="Unassembled WGS sequence"/>
</dbReference>
<feature type="compositionally biased region" description="Basic and acidic residues" evidence="1">
    <location>
        <begin position="176"/>
        <end position="200"/>
    </location>
</feature>
<keyword evidence="3" id="KW-1185">Reference proteome</keyword>
<reference evidence="2" key="1">
    <citation type="journal article" date="2020" name="Stud. Mycol.">
        <title>101 Dothideomycetes genomes: a test case for predicting lifestyles and emergence of pathogens.</title>
        <authorList>
            <person name="Haridas S."/>
            <person name="Albert R."/>
            <person name="Binder M."/>
            <person name="Bloem J."/>
            <person name="Labutti K."/>
            <person name="Salamov A."/>
            <person name="Andreopoulos B."/>
            <person name="Baker S."/>
            <person name="Barry K."/>
            <person name="Bills G."/>
            <person name="Bluhm B."/>
            <person name="Cannon C."/>
            <person name="Castanera R."/>
            <person name="Culley D."/>
            <person name="Daum C."/>
            <person name="Ezra D."/>
            <person name="Gonzalez J."/>
            <person name="Henrissat B."/>
            <person name="Kuo A."/>
            <person name="Liang C."/>
            <person name="Lipzen A."/>
            <person name="Lutzoni F."/>
            <person name="Magnuson J."/>
            <person name="Mondo S."/>
            <person name="Nolan M."/>
            <person name="Ohm R."/>
            <person name="Pangilinan J."/>
            <person name="Park H.-J."/>
            <person name="Ramirez L."/>
            <person name="Alfaro M."/>
            <person name="Sun H."/>
            <person name="Tritt A."/>
            <person name="Yoshinaga Y."/>
            <person name="Zwiers L.-H."/>
            <person name="Turgeon B."/>
            <person name="Goodwin S."/>
            <person name="Spatafora J."/>
            <person name="Crous P."/>
            <person name="Grigoriev I."/>
        </authorList>
    </citation>
    <scope>NUCLEOTIDE SEQUENCE</scope>
    <source>
        <strain evidence="2">CBS 116435</strain>
    </source>
</reference>
<feature type="region of interest" description="Disordered" evidence="1">
    <location>
        <begin position="383"/>
        <end position="432"/>
    </location>
</feature>
<feature type="region of interest" description="Disordered" evidence="1">
    <location>
        <begin position="176"/>
        <end position="307"/>
    </location>
</feature>
<evidence type="ECO:0000313" key="3">
    <source>
        <dbReference type="Proteomes" id="UP000799441"/>
    </source>
</evidence>
<sequence length="585" mass="64292">MQYPLNCCLHPGQAISLSILHIVHSLISGAVSLLFLRVALNLNSSIMTREPPAEEKCMGLSFPGGILRNIAARRFPELRELMNSIRSLGEKYETQSLSQIRASEEYSTECRQILRTHGRDVWPTGPVPLWLVDAEVNNLGHLYPRNLSYLNDQEKLEKKFLHLMLKKAASRFNNLRETERRAERQRLQNAESKRPEVLRSEDEDEDDNDGSERLTPDLPNDSDGDSSFRPGASSFESPSVNLSDTGHNPRAKTRGRARQGADTLPRAQEAGAGSGESSAAPNLKHQNVNTYKRKMSQTNTDARKRSHMLSQNGKSLLVRLRFAPPPLNANSRPTEEHVGQAATAAGQQGSIPTGYASGPQASARCFGAPVAPMAAPTQYEEHHNGGNIMGAANTNLPSERSPDAAAFSSATPQPDPAHESQWTRDNHTDHAAHDDAEVVEITRRDFDETASPSPVCVPTTTHIDPAARPVSRQEGTGQATTQRPVYLNFSYPDNPTRTDHLSSFRTGTDLFKRPALYGPKAMRDKDIDLLTFELVAGKVNEGMIKFPHSIPKQLADAGFEYLCLATNDGPDTGALVLRVALEFST</sequence>
<comment type="caution">
    <text evidence="2">The sequence shown here is derived from an EMBL/GenBank/DDBJ whole genome shotgun (WGS) entry which is preliminary data.</text>
</comment>
<feature type="compositionally biased region" description="Polar residues" evidence="1">
    <location>
        <begin position="234"/>
        <end position="246"/>
    </location>
</feature>
<name>A0A9P4QFZ3_9PEZI</name>
<feature type="compositionally biased region" description="Basic and acidic residues" evidence="1">
    <location>
        <begin position="416"/>
        <end position="432"/>
    </location>
</feature>
<evidence type="ECO:0000256" key="1">
    <source>
        <dbReference type="SAM" id="MobiDB-lite"/>
    </source>
</evidence>
<dbReference type="AlphaFoldDB" id="A0A9P4QFZ3"/>
<feature type="compositionally biased region" description="Low complexity" evidence="1">
    <location>
        <begin position="269"/>
        <end position="280"/>
    </location>
</feature>
<accession>A0A9P4QFZ3</accession>
<evidence type="ECO:0000313" key="2">
    <source>
        <dbReference type="EMBL" id="KAF2725110.1"/>
    </source>
</evidence>